<protein>
    <recommendedName>
        <fullName evidence="3">Sensory transduction regulator</fullName>
    </recommendedName>
</protein>
<keyword evidence="2" id="KW-1185">Reference proteome</keyword>
<comment type="caution">
    <text evidence="1">The sequence shown here is derived from an EMBL/GenBank/DDBJ whole genome shotgun (WGS) entry which is preliminary data.</text>
</comment>
<evidence type="ECO:0000313" key="2">
    <source>
        <dbReference type="Proteomes" id="UP000704762"/>
    </source>
</evidence>
<dbReference type="Gene3D" id="3.30.1460.10">
    <property type="match status" value="1"/>
</dbReference>
<proteinExistence type="predicted"/>
<reference evidence="1 2" key="1">
    <citation type="submission" date="2021-01" db="EMBL/GenBank/DDBJ databases">
        <title>Sequencing the genomes of 1000 actinobacteria strains.</title>
        <authorList>
            <person name="Klenk H.-P."/>
        </authorList>
    </citation>
    <scope>NUCLEOTIDE SEQUENCE [LARGE SCALE GENOMIC DNA]</scope>
    <source>
        <strain evidence="1 2">DSM 18662</strain>
    </source>
</reference>
<name>A0ABS2RIB6_9ACTN</name>
<dbReference type="SUPFAM" id="SSF69635">
    <property type="entry name" value="Type III secretory system chaperone-like"/>
    <property type="match status" value="1"/>
</dbReference>
<sequence>MSEAMIRAAAVIRTVLEELALAWGETEPGLFSVTLPGTRKLSTECALQVGQHGLNVRAFVARSPDENHREVYRWLLERNLRLYGIAFCVDSLGDVYLTGRVSLEAVTPAEVDRLLGSVADASDSSFNTILELGFADSIRREWAWRHTRGESTANLAAFAHLDPERD</sequence>
<evidence type="ECO:0000313" key="1">
    <source>
        <dbReference type="EMBL" id="MBM7798312.1"/>
    </source>
</evidence>
<dbReference type="Proteomes" id="UP000704762">
    <property type="component" value="Unassembled WGS sequence"/>
</dbReference>
<gene>
    <name evidence="1" type="ORF">JOE57_001233</name>
</gene>
<evidence type="ECO:0008006" key="3">
    <source>
        <dbReference type="Google" id="ProtNLM"/>
    </source>
</evidence>
<dbReference type="EMBL" id="JAFBCF010000001">
    <property type="protein sequence ID" value="MBM7798312.1"/>
    <property type="molecule type" value="Genomic_DNA"/>
</dbReference>
<dbReference type="InterPro" id="IPR019660">
    <property type="entry name" value="Put_sensory_transdc_reg_YbjN"/>
</dbReference>
<dbReference type="Pfam" id="PF10722">
    <property type="entry name" value="YbjN"/>
    <property type="match status" value="1"/>
</dbReference>
<dbReference type="RefSeq" id="WP_239578859.1">
    <property type="nucleotide sequence ID" value="NZ_BAAAQP010000011.1"/>
</dbReference>
<accession>A0ABS2RIB6</accession>
<organism evidence="1 2">
    <name type="scientific">Microlunatus panaciterrae</name>
    <dbReference type="NCBI Taxonomy" id="400768"/>
    <lineage>
        <taxon>Bacteria</taxon>
        <taxon>Bacillati</taxon>
        <taxon>Actinomycetota</taxon>
        <taxon>Actinomycetes</taxon>
        <taxon>Propionibacteriales</taxon>
        <taxon>Propionibacteriaceae</taxon>
        <taxon>Microlunatus</taxon>
    </lineage>
</organism>